<reference evidence="1" key="1">
    <citation type="submission" date="2020-04" db="EMBL/GenBank/DDBJ databases">
        <authorList>
            <person name="Chiriac C."/>
            <person name="Salcher M."/>
            <person name="Ghai R."/>
            <person name="Kavagutti S V."/>
        </authorList>
    </citation>
    <scope>NUCLEOTIDE SEQUENCE</scope>
</reference>
<organism evidence="1">
    <name type="scientific">uncultured Caudovirales phage</name>
    <dbReference type="NCBI Taxonomy" id="2100421"/>
    <lineage>
        <taxon>Viruses</taxon>
        <taxon>Duplodnaviria</taxon>
        <taxon>Heunggongvirae</taxon>
        <taxon>Uroviricota</taxon>
        <taxon>Caudoviricetes</taxon>
        <taxon>Peduoviridae</taxon>
        <taxon>Maltschvirus</taxon>
        <taxon>Maltschvirus maltsch</taxon>
    </lineage>
</organism>
<gene>
    <name evidence="1" type="ORF">UFOVP53_148</name>
</gene>
<name>A0A6J5KSL5_9CAUD</name>
<sequence>MAGKKGKRDDSEDWRRFQKFQEENTALKKEVTKLRKLVKEAYVDSLNEKLKRQEKGLEPRKPLCEICGNDDLAEIDINRADGTFMFHLCNNCGSRSAVKRKKEVKKKEVKNEDSELN</sequence>
<accession>A0A6J5KSL5</accession>
<proteinExistence type="predicted"/>
<dbReference type="EMBL" id="LR796189">
    <property type="protein sequence ID" value="CAB4125478.1"/>
    <property type="molecule type" value="Genomic_DNA"/>
</dbReference>
<evidence type="ECO:0000313" key="1">
    <source>
        <dbReference type="EMBL" id="CAB4125478.1"/>
    </source>
</evidence>
<protein>
    <submittedName>
        <fullName evidence="1">Uncharacterized protein</fullName>
    </submittedName>
</protein>